<dbReference type="PANTHER" id="PTHR11264">
    <property type="entry name" value="URACIL-DNA GLYCOSYLASE"/>
    <property type="match status" value="1"/>
</dbReference>
<protein>
    <recommendedName>
        <fullName evidence="3">uracil-DNA glycosylase</fullName>
        <ecNumber evidence="3">3.2.2.27</ecNumber>
    </recommendedName>
</protein>
<accession>A0A2H9TBY5</accession>
<comment type="caution">
    <text evidence="8">The sequence shown here is derived from an EMBL/GenBank/DDBJ whole genome shotgun (WGS) entry which is preliminary data.</text>
</comment>
<dbReference type="FunFam" id="3.40.470.10:FF:000001">
    <property type="entry name" value="Uracil-DNA glycosylase"/>
    <property type="match status" value="1"/>
</dbReference>
<keyword evidence="4" id="KW-0227">DNA damage</keyword>
<feature type="domain" description="Uracil-DNA glycosylase-like" evidence="7">
    <location>
        <begin position="52"/>
        <end position="212"/>
    </location>
</feature>
<evidence type="ECO:0000313" key="8">
    <source>
        <dbReference type="EMBL" id="PJE80713.1"/>
    </source>
</evidence>
<dbReference type="CDD" id="cd10027">
    <property type="entry name" value="UDG-F1-like"/>
    <property type="match status" value="1"/>
</dbReference>
<dbReference type="InterPro" id="IPR018085">
    <property type="entry name" value="Ura-DNA_Glyclase_AS"/>
</dbReference>
<evidence type="ECO:0000256" key="6">
    <source>
        <dbReference type="ARBA" id="ARBA00023204"/>
    </source>
</evidence>
<evidence type="ECO:0000256" key="5">
    <source>
        <dbReference type="ARBA" id="ARBA00022801"/>
    </source>
</evidence>
<name>A0A2H9TBY5_9ZZZZ</name>
<dbReference type="HAMAP" id="MF_00148">
    <property type="entry name" value="UDG"/>
    <property type="match status" value="1"/>
</dbReference>
<comment type="similarity">
    <text evidence="2">Belongs to the uracil-DNA glycosylase (UDG) superfamily. UNG family.</text>
</comment>
<dbReference type="SUPFAM" id="SSF52141">
    <property type="entry name" value="Uracil-DNA glycosylase-like"/>
    <property type="match status" value="1"/>
</dbReference>
<keyword evidence="8" id="KW-0326">Glycosidase</keyword>
<dbReference type="Pfam" id="PF03167">
    <property type="entry name" value="UDG"/>
    <property type="match status" value="1"/>
</dbReference>
<reference evidence="8" key="1">
    <citation type="journal article" date="2017" name="Appl. Environ. Microbiol.">
        <title>Molecular characterization of an Endozoicomonas-like organism causing infection in king scallop Pecten maximus L.</title>
        <authorList>
            <person name="Cano I."/>
            <person name="van Aerle R."/>
            <person name="Ross S."/>
            <person name="Verner-Jeffreys D.W."/>
            <person name="Paley R.K."/>
            <person name="Rimmer G."/>
            <person name="Ryder D."/>
            <person name="Hooper P."/>
            <person name="Stone D."/>
            <person name="Feist S.W."/>
        </authorList>
    </citation>
    <scope>NUCLEOTIDE SEQUENCE</scope>
</reference>
<organism evidence="8">
    <name type="scientific">invertebrate metagenome</name>
    <dbReference type="NCBI Taxonomy" id="1711999"/>
    <lineage>
        <taxon>unclassified sequences</taxon>
        <taxon>metagenomes</taxon>
        <taxon>organismal metagenomes</taxon>
    </lineage>
</organism>
<gene>
    <name evidence="8" type="primary">ung</name>
    <name evidence="8" type="ORF">CI610_00310</name>
</gene>
<keyword evidence="6" id="KW-0234">DNA repair</keyword>
<comment type="catalytic activity">
    <reaction evidence="1">
        <text>Hydrolyzes single-stranded DNA or mismatched double-stranded DNA and polynucleotides, releasing free uracil.</text>
        <dbReference type="EC" id="3.2.2.27"/>
    </reaction>
</comment>
<sequence>MSEIRLESSWLIHLEDEFSKDYMNQLKYFLMEQKQQGKSIYPKGREYFRAMDLTSFDQVKVVILGQDPYHGPDQAHGLSFSVKPGVSIPPSLINIYKELESDLGISPVKHGFLEAWARQGVLLLNSVLTVEHKQAASHQGQGWEVFTDRIITVLNEKREHIVFVLWGGYAQKKGRYIDQSKHLIIRSAHPSPLSAYRGFFGSRPFSKTNAYLAHHGMKPINWRLPD</sequence>
<evidence type="ECO:0000256" key="4">
    <source>
        <dbReference type="ARBA" id="ARBA00022763"/>
    </source>
</evidence>
<dbReference type="InterPro" id="IPR036895">
    <property type="entry name" value="Uracil-DNA_glycosylase-like_sf"/>
</dbReference>
<dbReference type="GO" id="GO:0004844">
    <property type="term" value="F:uracil DNA N-glycosylase activity"/>
    <property type="evidence" value="ECO:0007669"/>
    <property type="project" value="UniProtKB-EC"/>
</dbReference>
<dbReference type="PROSITE" id="PS00130">
    <property type="entry name" value="U_DNA_GLYCOSYLASE"/>
    <property type="match status" value="1"/>
</dbReference>
<dbReference type="PANTHER" id="PTHR11264:SF0">
    <property type="entry name" value="URACIL-DNA GLYCOSYLASE"/>
    <property type="match status" value="1"/>
</dbReference>
<dbReference type="NCBIfam" id="NF003588">
    <property type="entry name" value="PRK05254.1-1"/>
    <property type="match status" value="1"/>
</dbReference>
<dbReference type="NCBIfam" id="NF003589">
    <property type="entry name" value="PRK05254.1-2"/>
    <property type="match status" value="1"/>
</dbReference>
<dbReference type="NCBIfam" id="NF003591">
    <property type="entry name" value="PRK05254.1-4"/>
    <property type="match status" value="1"/>
</dbReference>
<dbReference type="EMBL" id="NSIT01000008">
    <property type="protein sequence ID" value="PJE80713.1"/>
    <property type="molecule type" value="Genomic_DNA"/>
</dbReference>
<dbReference type="SMART" id="SM00987">
    <property type="entry name" value="UreE_C"/>
    <property type="match status" value="1"/>
</dbReference>
<dbReference type="NCBIfam" id="TIGR00628">
    <property type="entry name" value="ung"/>
    <property type="match status" value="1"/>
</dbReference>
<dbReference type="InterPro" id="IPR005122">
    <property type="entry name" value="Uracil-DNA_glycosylase-like"/>
</dbReference>
<evidence type="ECO:0000256" key="1">
    <source>
        <dbReference type="ARBA" id="ARBA00001400"/>
    </source>
</evidence>
<evidence type="ECO:0000256" key="3">
    <source>
        <dbReference type="ARBA" id="ARBA00012030"/>
    </source>
</evidence>
<dbReference type="AlphaFoldDB" id="A0A2H9TBY5"/>
<dbReference type="GO" id="GO:0097510">
    <property type="term" value="P:base-excision repair, AP site formation via deaminated base removal"/>
    <property type="evidence" value="ECO:0007669"/>
    <property type="project" value="TreeGrafter"/>
</dbReference>
<evidence type="ECO:0000256" key="2">
    <source>
        <dbReference type="ARBA" id="ARBA00008184"/>
    </source>
</evidence>
<proteinExistence type="inferred from homology"/>
<evidence type="ECO:0000259" key="7">
    <source>
        <dbReference type="SMART" id="SM00986"/>
    </source>
</evidence>
<dbReference type="SMART" id="SM00986">
    <property type="entry name" value="UDG"/>
    <property type="match status" value="1"/>
</dbReference>
<dbReference type="EC" id="3.2.2.27" evidence="3"/>
<dbReference type="Gene3D" id="3.40.470.10">
    <property type="entry name" value="Uracil-DNA glycosylase-like domain"/>
    <property type="match status" value="1"/>
</dbReference>
<dbReference type="InterPro" id="IPR002043">
    <property type="entry name" value="UDG_fam1"/>
</dbReference>
<dbReference type="NCBIfam" id="NF003592">
    <property type="entry name" value="PRK05254.1-5"/>
    <property type="match status" value="1"/>
</dbReference>
<keyword evidence="5 8" id="KW-0378">Hydrolase</keyword>